<reference evidence="9 10" key="1">
    <citation type="submission" date="2020-10" db="EMBL/GenBank/DDBJ databases">
        <title>Complete genome sequence of Paludibaculum fermentans P105T, a facultatively anaerobic acidobacterium capable of dissimilatory Fe(III) reduction.</title>
        <authorList>
            <person name="Dedysh S.N."/>
            <person name="Beletsky A.V."/>
            <person name="Kulichevskaya I.S."/>
            <person name="Mardanov A.V."/>
            <person name="Ravin N.V."/>
        </authorList>
    </citation>
    <scope>NUCLEOTIDE SEQUENCE [LARGE SCALE GENOMIC DNA]</scope>
    <source>
        <strain evidence="9 10">P105</strain>
    </source>
</reference>
<keyword evidence="4" id="KW-0812">Transmembrane</keyword>
<accession>A0A7S7NWH2</accession>
<keyword evidence="5" id="KW-0472">Membrane</keyword>
<comment type="subcellular location">
    <subcellularLocation>
        <location evidence="1">Cell outer membrane</location>
        <topology evidence="1">Multi-pass membrane protein</topology>
    </subcellularLocation>
</comment>
<evidence type="ECO:0000256" key="6">
    <source>
        <dbReference type="ARBA" id="ARBA00023237"/>
    </source>
</evidence>
<dbReference type="Pfam" id="PF25183">
    <property type="entry name" value="OMP_b-brl_4"/>
    <property type="match status" value="1"/>
</dbReference>
<protein>
    <submittedName>
        <fullName evidence="9">TonB-dependent receptor</fullName>
    </submittedName>
</protein>
<sequence length="1052" mass="112544">MPGATVTVTGSETGNLLRTLTTNERGTATIPLLPPGSYDIAVNMQGFKSAVRKAVTVSAGSILSLPIQLETGSSSESITVSGEAPLLEEKSATLGQVVSEQQIQTLPLNGRNYLSLANLTPGAIPSSGSRDQTFSAYGNTGLQNAFLLDGARNENYLRGLDNRARDMIRPPLDALAEFTVQTSNTSAEFGAAAGGVVSAVTKTGTNTIHGSAYEFLRNDNLDAINYFALAGSKPLLVRNQYGGSLGGPIIKDKLWAFGAYEGVHNRSEGAATSTIPTPAQRSGSYGSTAVYDPATTRVNPAGSGYIRDLFPNNTIPGNRINALGQRMMNLYPVSNVDGSPSLFKSLAPQRQDSKNAVARGDYQASSRDSIFARYSIARSSLLAASPLAQPAQSAADRNIDSTSAGVGYTRTISPTLVNEFRFTWTTINMHQDSTLARDEIIPGSLDPRVTSGIPVFNVSGYASLGSQPGCCGNSPLQKTSGVWDWSDNISKSFGAHVFKFGTEFMLIRPSTFATSNGRSSFGFSGVFTQNPQARSGTGSPVADLLLGSANSLTTGTIAEAIERGWFGSGYFQDQWTVSRQLTLNFGIRYEYSSPYIETQNRMANFVLDLGDPLYGQLIQAGNAARPRALSDRDLNNWAPRIGFAWRSNRVKDLVVRGSYGIFYGQDQGTGVTNRMTSNPPSFGYGAQTISSDQLFPSSGFVLVDGATIPRPTPIKPADFVLNPTATATLVSWPERPKTPYVQQWSLSLQKQLPMNLLAEVNYVGNHGVQLFGIGEGNQPLTLGSTTVVSRRPLAQYTRVSVKALGNWNMSSYNGISAKLERRFGAGLSLLTTFTYGHALDYQNAALDLCDGCGSGGTIQDNYNRKANYASSDNDVTMRYVFAGSFETPFGKGKPFLSQNKAAAAALGGWRVAAIFQTQTGLALTPGLSFDSANAGTTSRPNRTCDGNISGGTAQRWFDTSCFSVPTSYVFGNSGRNVLRAPGVQTVDLSLQRDFRLRPDHPQILQFRAEGFNSLNHPQLGAPGLTVGNATYGVITGTASDNRQIQLGLRFTF</sequence>
<dbReference type="InterPro" id="IPR013784">
    <property type="entry name" value="Carb-bd-like_fold"/>
</dbReference>
<dbReference type="KEGG" id="pfer:IRI77_14310"/>
<feature type="compositionally biased region" description="Polar residues" evidence="7">
    <location>
        <begin position="270"/>
        <end position="287"/>
    </location>
</feature>
<evidence type="ECO:0000313" key="9">
    <source>
        <dbReference type="EMBL" id="QOY91068.1"/>
    </source>
</evidence>
<dbReference type="AlphaFoldDB" id="A0A7S7NWH2"/>
<dbReference type="PANTHER" id="PTHR30069:SF46">
    <property type="entry name" value="OAR PROTEIN"/>
    <property type="match status" value="1"/>
</dbReference>
<keyword evidence="6" id="KW-0998">Cell outer membrane</keyword>
<dbReference type="PANTHER" id="PTHR30069">
    <property type="entry name" value="TONB-DEPENDENT OUTER MEMBRANE RECEPTOR"/>
    <property type="match status" value="1"/>
</dbReference>
<dbReference type="Gene3D" id="2.60.40.1120">
    <property type="entry name" value="Carboxypeptidase-like, regulatory domain"/>
    <property type="match status" value="1"/>
</dbReference>
<evidence type="ECO:0000256" key="5">
    <source>
        <dbReference type="ARBA" id="ARBA00023136"/>
    </source>
</evidence>
<dbReference type="Gene3D" id="2.40.170.20">
    <property type="entry name" value="TonB-dependent receptor, beta-barrel domain"/>
    <property type="match status" value="1"/>
</dbReference>
<gene>
    <name evidence="9" type="ORF">IRI77_14310</name>
</gene>
<evidence type="ECO:0000256" key="1">
    <source>
        <dbReference type="ARBA" id="ARBA00004571"/>
    </source>
</evidence>
<dbReference type="InterPro" id="IPR036942">
    <property type="entry name" value="Beta-barrel_TonB_sf"/>
</dbReference>
<keyword evidence="10" id="KW-1185">Reference proteome</keyword>
<dbReference type="InterPro" id="IPR057601">
    <property type="entry name" value="Oar-like_b-barrel"/>
</dbReference>
<dbReference type="SUPFAM" id="SSF56935">
    <property type="entry name" value="Porins"/>
    <property type="match status" value="1"/>
</dbReference>
<evidence type="ECO:0000256" key="3">
    <source>
        <dbReference type="ARBA" id="ARBA00022452"/>
    </source>
</evidence>
<dbReference type="EMBL" id="CP063849">
    <property type="protein sequence ID" value="QOY91068.1"/>
    <property type="molecule type" value="Genomic_DNA"/>
</dbReference>
<dbReference type="SUPFAM" id="SSF49452">
    <property type="entry name" value="Starch-binding domain-like"/>
    <property type="match status" value="1"/>
</dbReference>
<feature type="region of interest" description="Disordered" evidence="7">
    <location>
        <begin position="269"/>
        <end position="288"/>
    </location>
</feature>
<keyword evidence="2" id="KW-0813">Transport</keyword>
<dbReference type="Proteomes" id="UP000593892">
    <property type="component" value="Chromosome"/>
</dbReference>
<dbReference type="GO" id="GO:0009279">
    <property type="term" value="C:cell outer membrane"/>
    <property type="evidence" value="ECO:0007669"/>
    <property type="project" value="UniProtKB-SubCell"/>
</dbReference>
<dbReference type="GO" id="GO:0044718">
    <property type="term" value="P:siderophore transmembrane transport"/>
    <property type="evidence" value="ECO:0007669"/>
    <property type="project" value="TreeGrafter"/>
</dbReference>
<dbReference type="Pfam" id="PF13620">
    <property type="entry name" value="CarboxypepD_reg"/>
    <property type="match status" value="1"/>
</dbReference>
<evidence type="ECO:0000259" key="8">
    <source>
        <dbReference type="Pfam" id="PF25183"/>
    </source>
</evidence>
<evidence type="ECO:0000256" key="2">
    <source>
        <dbReference type="ARBA" id="ARBA00022448"/>
    </source>
</evidence>
<dbReference type="InterPro" id="IPR037066">
    <property type="entry name" value="Plug_dom_sf"/>
</dbReference>
<keyword evidence="9" id="KW-0675">Receptor</keyword>
<keyword evidence="3" id="KW-1134">Transmembrane beta strand</keyword>
<organism evidence="9 10">
    <name type="scientific">Paludibaculum fermentans</name>
    <dbReference type="NCBI Taxonomy" id="1473598"/>
    <lineage>
        <taxon>Bacteria</taxon>
        <taxon>Pseudomonadati</taxon>
        <taxon>Acidobacteriota</taxon>
        <taxon>Terriglobia</taxon>
        <taxon>Bryobacterales</taxon>
        <taxon>Bryobacteraceae</taxon>
        <taxon>Paludibaculum</taxon>
    </lineage>
</organism>
<evidence type="ECO:0000313" key="10">
    <source>
        <dbReference type="Proteomes" id="UP000593892"/>
    </source>
</evidence>
<feature type="domain" description="TonB-dependent transporter Oar-like beta-barrel" evidence="8">
    <location>
        <begin position="200"/>
        <end position="1045"/>
    </location>
</feature>
<name>A0A7S7NWH2_PALFE</name>
<evidence type="ECO:0000256" key="7">
    <source>
        <dbReference type="SAM" id="MobiDB-lite"/>
    </source>
</evidence>
<dbReference type="Gene3D" id="2.170.130.10">
    <property type="entry name" value="TonB-dependent receptor, plug domain"/>
    <property type="match status" value="1"/>
</dbReference>
<dbReference type="GO" id="GO:0015344">
    <property type="term" value="F:siderophore uptake transmembrane transporter activity"/>
    <property type="evidence" value="ECO:0007669"/>
    <property type="project" value="TreeGrafter"/>
</dbReference>
<evidence type="ECO:0000256" key="4">
    <source>
        <dbReference type="ARBA" id="ARBA00022692"/>
    </source>
</evidence>
<dbReference type="GO" id="GO:0030246">
    <property type="term" value="F:carbohydrate binding"/>
    <property type="evidence" value="ECO:0007669"/>
    <property type="project" value="InterPro"/>
</dbReference>
<dbReference type="InterPro" id="IPR039426">
    <property type="entry name" value="TonB-dep_rcpt-like"/>
</dbReference>
<proteinExistence type="predicted"/>